<comment type="subcellular location">
    <subcellularLocation>
        <location evidence="1">Membrane</location>
    </subcellularLocation>
</comment>
<dbReference type="PROSITE" id="PS50011">
    <property type="entry name" value="PROTEIN_KINASE_DOM"/>
    <property type="match status" value="1"/>
</dbReference>
<evidence type="ECO:0000256" key="3">
    <source>
        <dbReference type="ARBA" id="ARBA00022692"/>
    </source>
</evidence>
<evidence type="ECO:0000256" key="2">
    <source>
        <dbReference type="ARBA" id="ARBA00022614"/>
    </source>
</evidence>
<dbReference type="eggNOG" id="ENOG502QPYS">
    <property type="taxonomic scope" value="Eukaryota"/>
</dbReference>
<dbReference type="SUPFAM" id="SSF56112">
    <property type="entry name" value="Protein kinase-like (PK-like)"/>
    <property type="match status" value="1"/>
</dbReference>
<dbReference type="InterPro" id="IPR011009">
    <property type="entry name" value="Kinase-like_dom_sf"/>
</dbReference>
<evidence type="ECO:0000256" key="4">
    <source>
        <dbReference type="ARBA" id="ARBA00022737"/>
    </source>
</evidence>
<evidence type="ECO:0000256" key="5">
    <source>
        <dbReference type="ARBA" id="ARBA00022989"/>
    </source>
</evidence>
<dbReference type="Gene3D" id="3.30.200.20">
    <property type="entry name" value="Phosphorylase Kinase, domain 1"/>
    <property type="match status" value="1"/>
</dbReference>
<dbReference type="SUPFAM" id="SSF52058">
    <property type="entry name" value="L domain-like"/>
    <property type="match status" value="1"/>
</dbReference>
<keyword evidence="9" id="KW-0808">Transferase</keyword>
<name>B9SS79_RICCO</name>
<evidence type="ECO:0000259" key="8">
    <source>
        <dbReference type="PROSITE" id="PS50011"/>
    </source>
</evidence>
<protein>
    <submittedName>
        <fullName evidence="9">Serine-threonine protein kinase, plant-type, putative</fullName>
    </submittedName>
</protein>
<accession>B9SS79</accession>
<dbReference type="InterPro" id="IPR032675">
    <property type="entry name" value="LRR_dom_sf"/>
</dbReference>
<dbReference type="GO" id="GO:0016020">
    <property type="term" value="C:membrane"/>
    <property type="evidence" value="ECO:0007669"/>
    <property type="project" value="UniProtKB-SubCell"/>
</dbReference>
<sequence>MNLKSSSRGRKRVFRKSVTRHPSISLGISLPNLQFISIAANRFTGKVPSFDQLHKLSRLSIVYNHLGSGNVDDLGFLSPLTNATSLIVLDTGNNNFGGELRKHIGNLSKKLEIFNIESNQIFGCIPSGIDGLVNMPAIYATKNKLSGSIPTEGVFKNASETLVAGNENLCGGRPDFRLPGCKFEQPKRRLSVKLKIIISAIAVLIGATFMLVGLHLCKSRKKKEKSASCSYGNELLKLSYQNPLKATNGFSSDNLIETGSFGSVYKGMLEQQQLTIAVKVLNLMRGGASKSFIAQCRALRNIKHRNLVRLLTACSGVDYRGNDFKVLVYEFMVNGSLDDWLHPALGSDEVRRTLNILQRLKIAIDIACALEYLHHHCETPIVHCDLKPSNVLLDEEMTGCVSDFRSSSIGIRGTIGYCPPEYGWEAKFLYLAIYIALAYFCWRFSRERGLLMICLDRHCQTCHTDYRSQPSSDAARCKHNLEEQ</sequence>
<dbReference type="GO" id="GO:0004672">
    <property type="term" value="F:protein kinase activity"/>
    <property type="evidence" value="ECO:0007669"/>
    <property type="project" value="InterPro"/>
</dbReference>
<reference evidence="10" key="1">
    <citation type="journal article" date="2010" name="Nat. Biotechnol.">
        <title>Draft genome sequence of the oilseed species Ricinus communis.</title>
        <authorList>
            <person name="Chan A.P."/>
            <person name="Crabtree J."/>
            <person name="Zhao Q."/>
            <person name="Lorenzi H."/>
            <person name="Orvis J."/>
            <person name="Puiu D."/>
            <person name="Melake-Berhan A."/>
            <person name="Jones K.M."/>
            <person name="Redman J."/>
            <person name="Chen G."/>
            <person name="Cahoon E.B."/>
            <person name="Gedil M."/>
            <person name="Stanke M."/>
            <person name="Haas B.J."/>
            <person name="Wortman J.R."/>
            <person name="Fraser-Liggett C.M."/>
            <person name="Ravel J."/>
            <person name="Rabinowicz P.D."/>
        </authorList>
    </citation>
    <scope>NUCLEOTIDE SEQUENCE [LARGE SCALE GENOMIC DNA]</scope>
    <source>
        <strain evidence="10">cv. Hale</strain>
    </source>
</reference>
<dbReference type="EMBL" id="EQ974109">
    <property type="protein sequence ID" value="EEF33522.1"/>
    <property type="molecule type" value="Genomic_DNA"/>
</dbReference>
<dbReference type="Gene3D" id="1.10.510.10">
    <property type="entry name" value="Transferase(Phosphotransferase) domain 1"/>
    <property type="match status" value="1"/>
</dbReference>
<keyword evidence="9" id="KW-0418">Kinase</keyword>
<dbReference type="PANTHER" id="PTHR27008:SF596">
    <property type="entry name" value="OS02G0215500 PROTEIN"/>
    <property type="match status" value="1"/>
</dbReference>
<feature type="domain" description="Protein kinase" evidence="8">
    <location>
        <begin position="250"/>
        <end position="484"/>
    </location>
</feature>
<dbReference type="SMART" id="SM00220">
    <property type="entry name" value="S_TKc"/>
    <property type="match status" value="1"/>
</dbReference>
<dbReference type="Gene3D" id="3.80.10.10">
    <property type="entry name" value="Ribonuclease Inhibitor"/>
    <property type="match status" value="1"/>
</dbReference>
<keyword evidence="3 7" id="KW-0812">Transmembrane</keyword>
<dbReference type="GO" id="GO:0005524">
    <property type="term" value="F:ATP binding"/>
    <property type="evidence" value="ECO:0007669"/>
    <property type="project" value="InterPro"/>
</dbReference>
<dbReference type="InterPro" id="IPR000719">
    <property type="entry name" value="Prot_kinase_dom"/>
</dbReference>
<dbReference type="InterPro" id="IPR008271">
    <property type="entry name" value="Ser/Thr_kinase_AS"/>
</dbReference>
<dbReference type="Proteomes" id="UP000008311">
    <property type="component" value="Unassembled WGS sequence"/>
</dbReference>
<evidence type="ECO:0000256" key="7">
    <source>
        <dbReference type="SAM" id="Phobius"/>
    </source>
</evidence>
<organism evidence="9 10">
    <name type="scientific">Ricinus communis</name>
    <name type="common">Castor bean</name>
    <dbReference type="NCBI Taxonomy" id="3988"/>
    <lineage>
        <taxon>Eukaryota</taxon>
        <taxon>Viridiplantae</taxon>
        <taxon>Streptophyta</taxon>
        <taxon>Embryophyta</taxon>
        <taxon>Tracheophyta</taxon>
        <taxon>Spermatophyta</taxon>
        <taxon>Magnoliopsida</taxon>
        <taxon>eudicotyledons</taxon>
        <taxon>Gunneridae</taxon>
        <taxon>Pentapetalae</taxon>
        <taxon>rosids</taxon>
        <taxon>fabids</taxon>
        <taxon>Malpighiales</taxon>
        <taxon>Euphorbiaceae</taxon>
        <taxon>Acalyphoideae</taxon>
        <taxon>Acalypheae</taxon>
        <taxon>Ricinus</taxon>
    </lineage>
</organism>
<gene>
    <name evidence="9" type="ORF">RCOM_0618960</name>
</gene>
<keyword evidence="4" id="KW-0677">Repeat</keyword>
<evidence type="ECO:0000313" key="10">
    <source>
        <dbReference type="Proteomes" id="UP000008311"/>
    </source>
</evidence>
<proteinExistence type="predicted"/>
<keyword evidence="5 7" id="KW-1133">Transmembrane helix</keyword>
<dbReference type="PANTHER" id="PTHR27008">
    <property type="entry name" value="OS04G0122200 PROTEIN"/>
    <property type="match status" value="1"/>
</dbReference>
<dbReference type="InterPro" id="IPR001245">
    <property type="entry name" value="Ser-Thr/Tyr_kinase_cat_dom"/>
</dbReference>
<keyword evidence="2" id="KW-0433">Leucine-rich repeat</keyword>
<dbReference type="InParanoid" id="B9SS79"/>
<evidence type="ECO:0000256" key="1">
    <source>
        <dbReference type="ARBA" id="ARBA00004370"/>
    </source>
</evidence>
<dbReference type="Pfam" id="PF07714">
    <property type="entry name" value="PK_Tyr_Ser-Thr"/>
    <property type="match status" value="1"/>
</dbReference>
<keyword evidence="10" id="KW-1185">Reference proteome</keyword>
<evidence type="ECO:0000313" key="9">
    <source>
        <dbReference type="EMBL" id="EEF33522.1"/>
    </source>
</evidence>
<evidence type="ECO:0000256" key="6">
    <source>
        <dbReference type="ARBA" id="ARBA00023136"/>
    </source>
</evidence>
<dbReference type="PROSITE" id="PS00108">
    <property type="entry name" value="PROTEIN_KINASE_ST"/>
    <property type="match status" value="1"/>
</dbReference>
<dbReference type="FunFam" id="3.30.200.20:FF:000432">
    <property type="entry name" value="LRR receptor-like serine/threonine-protein kinase EFR"/>
    <property type="match status" value="1"/>
</dbReference>
<dbReference type="AlphaFoldDB" id="B9SS79"/>
<keyword evidence="6 7" id="KW-0472">Membrane</keyword>
<dbReference type="InterPro" id="IPR051809">
    <property type="entry name" value="Plant_receptor-like_S/T_kinase"/>
</dbReference>
<feature type="transmembrane region" description="Helical" evidence="7">
    <location>
        <begin position="196"/>
        <end position="216"/>
    </location>
</feature>